<dbReference type="PANTHER" id="PTHR43222">
    <property type="entry name" value="NUDIX HYDROLASE 23"/>
    <property type="match status" value="1"/>
</dbReference>
<gene>
    <name evidence="6" type="ORF">DFR40_2928</name>
</gene>
<sequence length="184" mass="20316">MSYCIQCGNAATRQVPPGDNLHRLVCSVCGHIHYDNPRLIVGCIAEWQGRILLCRRAIEPRLGYWTLPAGFMENGETTAQAAARETQEEAGARVAIDAAFALVSIAHINQIHLFYRGRMPSPAFAAGEESLEVALFTADEIPWRELSFRSVRLCLEAYLADRQNGHFGFHEHALAPEHESAASG</sequence>
<dbReference type="SUPFAM" id="SSF55811">
    <property type="entry name" value="Nudix"/>
    <property type="match status" value="1"/>
</dbReference>
<dbReference type="AlphaFoldDB" id="A0A495VLU6"/>
<comment type="caution">
    <text evidence="6">The sequence shown here is derived from an EMBL/GenBank/DDBJ whole genome shotgun (WGS) entry which is preliminary data.</text>
</comment>
<evidence type="ECO:0000313" key="6">
    <source>
        <dbReference type="EMBL" id="RKT50371.1"/>
    </source>
</evidence>
<dbReference type="InterPro" id="IPR020084">
    <property type="entry name" value="NUDIX_hydrolase_CS"/>
</dbReference>
<dbReference type="InterPro" id="IPR000086">
    <property type="entry name" value="NUDIX_hydrolase_dom"/>
</dbReference>
<reference evidence="6 7" key="1">
    <citation type="submission" date="2018-10" db="EMBL/GenBank/DDBJ databases">
        <title>Genomic Encyclopedia of Type Strains, Phase IV (KMG-IV): sequencing the most valuable type-strain genomes for metagenomic binning, comparative biology and taxonomic classification.</title>
        <authorList>
            <person name="Goeker M."/>
        </authorList>
    </citation>
    <scope>NUCLEOTIDE SEQUENCE [LARGE SCALE GENOMIC DNA]</scope>
    <source>
        <strain evidence="6 7">DSM 23841</strain>
    </source>
</reference>
<protein>
    <submittedName>
        <fullName evidence="6">ADP-ribose pyrophosphatase YjhB (NUDIX family)</fullName>
    </submittedName>
</protein>
<evidence type="ECO:0000256" key="3">
    <source>
        <dbReference type="ARBA" id="ARBA00022842"/>
    </source>
</evidence>
<accession>A0A495VLU6</accession>
<keyword evidence="2 4" id="KW-0378">Hydrolase</keyword>
<comment type="similarity">
    <text evidence="4">Belongs to the Nudix hydrolase family.</text>
</comment>
<dbReference type="RefSeq" id="WP_121459204.1">
    <property type="nucleotide sequence ID" value="NZ_RBXP01000018.1"/>
</dbReference>
<feature type="domain" description="Nudix hydrolase" evidence="5">
    <location>
        <begin position="36"/>
        <end position="159"/>
    </location>
</feature>
<proteinExistence type="inferred from homology"/>
<keyword evidence="7" id="KW-1185">Reference proteome</keyword>
<dbReference type="Gene3D" id="3.90.79.10">
    <property type="entry name" value="Nucleoside Triphosphate Pyrophosphohydrolase"/>
    <property type="match status" value="1"/>
</dbReference>
<evidence type="ECO:0000256" key="2">
    <source>
        <dbReference type="ARBA" id="ARBA00022801"/>
    </source>
</evidence>
<comment type="cofactor">
    <cofactor evidence="1">
        <name>Mg(2+)</name>
        <dbReference type="ChEBI" id="CHEBI:18420"/>
    </cofactor>
</comment>
<evidence type="ECO:0000256" key="1">
    <source>
        <dbReference type="ARBA" id="ARBA00001946"/>
    </source>
</evidence>
<dbReference type="CDD" id="cd04511">
    <property type="entry name" value="NUDIX_Hydrolase"/>
    <property type="match status" value="1"/>
</dbReference>
<keyword evidence="3" id="KW-0460">Magnesium</keyword>
<dbReference type="InterPro" id="IPR020476">
    <property type="entry name" value="Nudix_hydrolase"/>
</dbReference>
<dbReference type="Pfam" id="PF00293">
    <property type="entry name" value="NUDIX"/>
    <property type="match status" value="1"/>
</dbReference>
<evidence type="ECO:0000313" key="7">
    <source>
        <dbReference type="Proteomes" id="UP000270626"/>
    </source>
</evidence>
<dbReference type="EMBL" id="RBXP01000018">
    <property type="protein sequence ID" value="RKT50371.1"/>
    <property type="molecule type" value="Genomic_DNA"/>
</dbReference>
<dbReference type="PRINTS" id="PR00502">
    <property type="entry name" value="NUDIXFAMILY"/>
</dbReference>
<organism evidence="6 7">
    <name type="scientific">Azonexus fungiphilus</name>
    <dbReference type="NCBI Taxonomy" id="146940"/>
    <lineage>
        <taxon>Bacteria</taxon>
        <taxon>Pseudomonadati</taxon>
        <taxon>Pseudomonadota</taxon>
        <taxon>Betaproteobacteria</taxon>
        <taxon>Rhodocyclales</taxon>
        <taxon>Azonexaceae</taxon>
        <taxon>Azonexus</taxon>
    </lineage>
</organism>
<dbReference type="PROSITE" id="PS51462">
    <property type="entry name" value="NUDIX"/>
    <property type="match status" value="1"/>
</dbReference>
<dbReference type="PROSITE" id="PS00893">
    <property type="entry name" value="NUDIX_BOX"/>
    <property type="match status" value="1"/>
</dbReference>
<dbReference type="InterPro" id="IPR029401">
    <property type="entry name" value="Nudix_N"/>
</dbReference>
<dbReference type="GO" id="GO:0016787">
    <property type="term" value="F:hydrolase activity"/>
    <property type="evidence" value="ECO:0007669"/>
    <property type="project" value="UniProtKB-KW"/>
</dbReference>
<dbReference type="Pfam" id="PF14803">
    <property type="entry name" value="Zn_ribbon_Nudix"/>
    <property type="match status" value="1"/>
</dbReference>
<dbReference type="OrthoDB" id="5417595at2"/>
<evidence type="ECO:0000259" key="5">
    <source>
        <dbReference type="PROSITE" id="PS51462"/>
    </source>
</evidence>
<dbReference type="PANTHER" id="PTHR43222:SF2">
    <property type="entry name" value="NUDIX HYDROLASE 23, CHLOROPLASTIC"/>
    <property type="match status" value="1"/>
</dbReference>
<name>A0A495VLU6_9RHOO</name>
<dbReference type="Gene3D" id="2.20.70.10">
    <property type="match status" value="1"/>
</dbReference>
<dbReference type="Proteomes" id="UP000270626">
    <property type="component" value="Unassembled WGS sequence"/>
</dbReference>
<evidence type="ECO:0000256" key="4">
    <source>
        <dbReference type="RuleBase" id="RU003476"/>
    </source>
</evidence>
<dbReference type="InterPro" id="IPR015797">
    <property type="entry name" value="NUDIX_hydrolase-like_dom_sf"/>
</dbReference>